<dbReference type="RefSeq" id="WP_084664614.1">
    <property type="nucleotide sequence ID" value="NZ_LT838272.1"/>
</dbReference>
<dbReference type="PIRSF" id="PIRSF004553">
    <property type="entry name" value="CHP00095"/>
    <property type="match status" value="1"/>
</dbReference>
<dbReference type="NCBIfam" id="TIGR00095">
    <property type="entry name" value="16S rRNA (guanine(966)-N(2))-methyltransferase RsmD"/>
    <property type="match status" value="1"/>
</dbReference>
<dbReference type="STRING" id="698762.SAMN00808754_1106"/>
<dbReference type="PANTHER" id="PTHR43542">
    <property type="entry name" value="METHYLTRANSFERASE"/>
    <property type="match status" value="1"/>
</dbReference>
<organism evidence="3 4">
    <name type="scientific">Thermanaeromonas toyohensis ToBE</name>
    <dbReference type="NCBI Taxonomy" id="698762"/>
    <lineage>
        <taxon>Bacteria</taxon>
        <taxon>Bacillati</taxon>
        <taxon>Bacillota</taxon>
        <taxon>Clostridia</taxon>
        <taxon>Neomoorellales</taxon>
        <taxon>Neomoorellaceae</taxon>
        <taxon>Thermanaeromonas</taxon>
    </lineage>
</organism>
<sequence length="186" mass="20463">MLRIIGGIARGRQLKVPRGSNIRPTSARVREALFNIVQVEGKSFLDVFAGAGGVGLEALSRGARGATFIENHPLALKALRENLILTGFTDRAEVIGQDALRAGQRLLEQGYRFDIIFLDPPYEKGLAEKVVPILGELLSPDGWLILESRSREVPPEIPGAALVDERRYGDSALRFYRKVVEERGEG</sequence>
<dbReference type="Proteomes" id="UP000192569">
    <property type="component" value="Chromosome I"/>
</dbReference>
<evidence type="ECO:0000256" key="2">
    <source>
        <dbReference type="ARBA" id="ARBA00022679"/>
    </source>
</evidence>
<evidence type="ECO:0000313" key="3">
    <source>
        <dbReference type="EMBL" id="SMB94763.1"/>
    </source>
</evidence>
<dbReference type="PROSITE" id="PS00092">
    <property type="entry name" value="N6_MTASE"/>
    <property type="match status" value="1"/>
</dbReference>
<dbReference type="PANTHER" id="PTHR43542:SF1">
    <property type="entry name" value="METHYLTRANSFERASE"/>
    <property type="match status" value="1"/>
</dbReference>
<name>A0A1W1VNA4_9FIRM</name>
<gene>
    <name evidence="3" type="ORF">SAMN00808754_1106</name>
</gene>
<keyword evidence="2 3" id="KW-0808">Transferase</keyword>
<dbReference type="OrthoDB" id="9803017at2"/>
<dbReference type="SUPFAM" id="SSF53335">
    <property type="entry name" value="S-adenosyl-L-methionine-dependent methyltransferases"/>
    <property type="match status" value="1"/>
</dbReference>
<dbReference type="GO" id="GO:0008168">
    <property type="term" value="F:methyltransferase activity"/>
    <property type="evidence" value="ECO:0007669"/>
    <property type="project" value="UniProtKB-KW"/>
</dbReference>
<reference evidence="3 4" key="1">
    <citation type="submission" date="2017-04" db="EMBL/GenBank/DDBJ databases">
        <authorList>
            <person name="Afonso C.L."/>
            <person name="Miller P.J."/>
            <person name="Scott M.A."/>
            <person name="Spackman E."/>
            <person name="Goraichik I."/>
            <person name="Dimitrov K.M."/>
            <person name="Suarez D.L."/>
            <person name="Swayne D.E."/>
        </authorList>
    </citation>
    <scope>NUCLEOTIDE SEQUENCE [LARGE SCALE GENOMIC DNA]</scope>
    <source>
        <strain evidence="3 4">ToBE</strain>
    </source>
</reference>
<dbReference type="CDD" id="cd02440">
    <property type="entry name" value="AdoMet_MTases"/>
    <property type="match status" value="1"/>
</dbReference>
<dbReference type="Pfam" id="PF03602">
    <property type="entry name" value="Cons_hypoth95"/>
    <property type="match status" value="1"/>
</dbReference>
<proteinExistence type="predicted"/>
<dbReference type="Gene3D" id="3.40.50.150">
    <property type="entry name" value="Vaccinia Virus protein VP39"/>
    <property type="match status" value="1"/>
</dbReference>
<evidence type="ECO:0000256" key="1">
    <source>
        <dbReference type="ARBA" id="ARBA00022603"/>
    </source>
</evidence>
<dbReference type="InterPro" id="IPR029063">
    <property type="entry name" value="SAM-dependent_MTases_sf"/>
</dbReference>
<dbReference type="GO" id="GO:0031167">
    <property type="term" value="P:rRNA methylation"/>
    <property type="evidence" value="ECO:0007669"/>
    <property type="project" value="InterPro"/>
</dbReference>
<dbReference type="InterPro" id="IPR004398">
    <property type="entry name" value="RNA_MeTrfase_RsmD"/>
</dbReference>
<evidence type="ECO:0000313" key="4">
    <source>
        <dbReference type="Proteomes" id="UP000192569"/>
    </source>
</evidence>
<keyword evidence="4" id="KW-1185">Reference proteome</keyword>
<keyword evidence="1 3" id="KW-0489">Methyltransferase</keyword>
<dbReference type="InterPro" id="IPR002052">
    <property type="entry name" value="DNA_methylase_N6_adenine_CS"/>
</dbReference>
<dbReference type="AlphaFoldDB" id="A0A1W1VNA4"/>
<protein>
    <submittedName>
        <fullName evidence="3">16S rRNA (Guanine(966)-N(2))-methyltransferase RsmD</fullName>
    </submittedName>
</protein>
<dbReference type="EMBL" id="LT838272">
    <property type="protein sequence ID" value="SMB94763.1"/>
    <property type="molecule type" value="Genomic_DNA"/>
</dbReference>
<accession>A0A1W1VNA4</accession>
<dbReference type="GO" id="GO:0003676">
    <property type="term" value="F:nucleic acid binding"/>
    <property type="evidence" value="ECO:0007669"/>
    <property type="project" value="InterPro"/>
</dbReference>